<dbReference type="AlphaFoldDB" id="A0A448IMX3"/>
<dbReference type="InterPro" id="IPR029055">
    <property type="entry name" value="Ntn_hydrolases_N"/>
</dbReference>
<dbReference type="SUPFAM" id="SSF52402">
    <property type="entry name" value="Adenine nucleotide alpha hydrolases-like"/>
    <property type="match status" value="1"/>
</dbReference>
<dbReference type="GO" id="GO:0005524">
    <property type="term" value="F:ATP binding"/>
    <property type="evidence" value="ECO:0007669"/>
    <property type="project" value="UniProtKB-KW"/>
</dbReference>
<dbReference type="GO" id="GO:0004066">
    <property type="term" value="F:asparagine synthase (glutamine-hydrolyzing) activity"/>
    <property type="evidence" value="ECO:0007669"/>
    <property type="project" value="UniProtKB-EC"/>
</dbReference>
<keyword evidence="9" id="KW-0028">Amino-acid biosynthesis</keyword>
<evidence type="ECO:0000313" key="13">
    <source>
        <dbReference type="Proteomes" id="UP000279306"/>
    </source>
</evidence>
<keyword evidence="5 10" id="KW-0067">ATP-binding</keyword>
<dbReference type="RefSeq" id="WP_048630496.1">
    <property type="nucleotide sequence ID" value="NZ_CVQQ01000001.1"/>
</dbReference>
<keyword evidence="4 10" id="KW-0547">Nucleotide-binding</keyword>
<dbReference type="InterPro" id="IPR014729">
    <property type="entry name" value="Rossmann-like_a/b/a_fold"/>
</dbReference>
<evidence type="ECO:0000259" key="11">
    <source>
        <dbReference type="PROSITE" id="PS51278"/>
    </source>
</evidence>
<dbReference type="Pfam" id="PF13537">
    <property type="entry name" value="GATase_7"/>
    <property type="match status" value="1"/>
</dbReference>
<evidence type="ECO:0000256" key="4">
    <source>
        <dbReference type="ARBA" id="ARBA00022741"/>
    </source>
</evidence>
<dbReference type="Pfam" id="PF00733">
    <property type="entry name" value="Asn_synthase"/>
    <property type="match status" value="1"/>
</dbReference>
<feature type="active site" description="For GATase activity" evidence="9">
    <location>
        <position position="2"/>
    </location>
</feature>
<keyword evidence="6 9" id="KW-0061">Asparagine biosynthesis</keyword>
<dbReference type="PROSITE" id="PS51278">
    <property type="entry name" value="GATASE_TYPE_2"/>
    <property type="match status" value="1"/>
</dbReference>
<evidence type="ECO:0000256" key="10">
    <source>
        <dbReference type="PIRSR" id="PIRSR001589-2"/>
    </source>
</evidence>
<dbReference type="GO" id="GO:0005829">
    <property type="term" value="C:cytosol"/>
    <property type="evidence" value="ECO:0007669"/>
    <property type="project" value="TreeGrafter"/>
</dbReference>
<accession>A0A448IMX3</accession>
<feature type="binding site" evidence="10">
    <location>
        <position position="266"/>
    </location>
    <ligand>
        <name>ATP</name>
        <dbReference type="ChEBI" id="CHEBI:30616"/>
    </ligand>
</feature>
<sequence>MCGATGEIRLDGRTPDVRAVAAMAAVMVPRGPDAAGVWSQGRVALGHRRLKIIDLSEAGAQPMVDSELGLTVAWNGCIYNYEELRDELHGHGYRFFSHSDTEVLLKGYHHWGDRFVDHLKGMFAFAIVERDSGRVLLGRDRLGIKPLYLTETSDRIRFASSLPALLAGGDIDTRIDPVALHHYMTFHSVVPSPRTILRGVTKLPPATVMAIEPDGTTTTTTYWEPDFSRRDDRADWSDKDWEDAVLDSLRTAVERRLVADVPVGCLLSGGVDSSLIVGLLAEAGQHGLKTFSIGFESVNGVKGDEFKYSDIVAERFGTDHHQIRIDTARMLPALDGAIGAMSEPMVSHDCVAFFLLSQEVAKHVKVVQSGQGADEVFAGYHWYPPMGEPAAASLEGSVAGYRAAFFDRDPAGYADIVSPAYASAGDPSELFVTEHFARAGAQTGVDRALRLDTTVMLVDDPVKRVDNMTMAWGLEGRVPFLDHELVELAATCPPHLKTAYEGKGVLKQAARQVIPSEVIDRPKGYFPVPALTHLEGPYLDLVRDALYAPAAKERGLFRPEAVDRLLADPNGKLTPLRGNELWQIALLELWLQKHGINGPAA</sequence>
<dbReference type="InterPro" id="IPR006426">
    <property type="entry name" value="Asn_synth_AEB"/>
</dbReference>
<dbReference type="PANTHER" id="PTHR43284:SF1">
    <property type="entry name" value="ASPARAGINE SYNTHETASE"/>
    <property type="match status" value="1"/>
</dbReference>
<reference evidence="12 13" key="1">
    <citation type="submission" date="2018-12" db="EMBL/GenBank/DDBJ databases">
        <authorList>
            <consortium name="Pathogen Informatics"/>
        </authorList>
    </citation>
    <scope>NUCLEOTIDE SEQUENCE [LARGE SCALE GENOMIC DNA]</scope>
    <source>
        <strain evidence="12 13">NCTC10437</strain>
    </source>
</reference>
<proteinExistence type="inferred from homology"/>
<evidence type="ECO:0000256" key="9">
    <source>
        <dbReference type="PIRSR" id="PIRSR001589-1"/>
    </source>
</evidence>
<organism evidence="12 13">
    <name type="scientific">Mycolicibacterium aurum</name>
    <name type="common">Mycobacterium aurum</name>
    <dbReference type="NCBI Taxonomy" id="1791"/>
    <lineage>
        <taxon>Bacteria</taxon>
        <taxon>Bacillati</taxon>
        <taxon>Actinomycetota</taxon>
        <taxon>Actinomycetes</taxon>
        <taxon>Mycobacteriales</taxon>
        <taxon>Mycobacteriaceae</taxon>
        <taxon>Mycolicibacterium</taxon>
    </lineage>
</organism>
<dbReference type="PANTHER" id="PTHR43284">
    <property type="entry name" value="ASPARAGINE SYNTHETASE (GLUTAMINE-HYDROLYZING)"/>
    <property type="match status" value="1"/>
</dbReference>
<protein>
    <recommendedName>
        <fullName evidence="3">asparagine synthase (glutamine-hydrolyzing)</fullName>
        <ecNumber evidence="3">6.3.5.4</ecNumber>
    </recommendedName>
</protein>
<keyword evidence="12" id="KW-0436">Ligase</keyword>
<dbReference type="EC" id="6.3.5.4" evidence="3"/>
<dbReference type="OrthoDB" id="9763290at2"/>
<dbReference type="NCBIfam" id="TIGR01536">
    <property type="entry name" value="asn_synth_AEB"/>
    <property type="match status" value="1"/>
</dbReference>
<dbReference type="Gene3D" id="3.60.20.10">
    <property type="entry name" value="Glutamine Phosphoribosylpyrophosphate, subunit 1, domain 1"/>
    <property type="match status" value="1"/>
</dbReference>
<dbReference type="InterPro" id="IPR051786">
    <property type="entry name" value="ASN_synthetase/amidase"/>
</dbReference>
<evidence type="ECO:0000256" key="2">
    <source>
        <dbReference type="ARBA" id="ARBA00005752"/>
    </source>
</evidence>
<dbReference type="GO" id="GO:0006529">
    <property type="term" value="P:asparagine biosynthetic process"/>
    <property type="evidence" value="ECO:0007669"/>
    <property type="project" value="UniProtKB-KW"/>
</dbReference>
<dbReference type="InterPro" id="IPR001962">
    <property type="entry name" value="Asn_synthase"/>
</dbReference>
<dbReference type="InterPro" id="IPR033738">
    <property type="entry name" value="AsnB_N"/>
</dbReference>
<comment type="catalytic activity">
    <reaction evidence="8">
        <text>L-aspartate + L-glutamine + ATP + H2O = L-asparagine + L-glutamate + AMP + diphosphate + H(+)</text>
        <dbReference type="Rhea" id="RHEA:12228"/>
        <dbReference type="ChEBI" id="CHEBI:15377"/>
        <dbReference type="ChEBI" id="CHEBI:15378"/>
        <dbReference type="ChEBI" id="CHEBI:29985"/>
        <dbReference type="ChEBI" id="CHEBI:29991"/>
        <dbReference type="ChEBI" id="CHEBI:30616"/>
        <dbReference type="ChEBI" id="CHEBI:33019"/>
        <dbReference type="ChEBI" id="CHEBI:58048"/>
        <dbReference type="ChEBI" id="CHEBI:58359"/>
        <dbReference type="ChEBI" id="CHEBI:456215"/>
        <dbReference type="EC" id="6.3.5.4"/>
    </reaction>
</comment>
<comment type="pathway">
    <text evidence="1">Amino-acid biosynthesis; L-asparagine biosynthesis; L-asparagine from L-aspartate (L-Gln route): step 1/1.</text>
</comment>
<dbReference type="STRING" id="1791.GCA_001049355_00611"/>
<evidence type="ECO:0000256" key="5">
    <source>
        <dbReference type="ARBA" id="ARBA00022840"/>
    </source>
</evidence>
<gene>
    <name evidence="12" type="primary">asnB_1</name>
    <name evidence="12" type="ORF">NCTC10437_02132</name>
</gene>
<name>A0A448IMX3_MYCAU</name>
<dbReference type="KEGG" id="mauu:NCTC10437_02132"/>
<dbReference type="Gene3D" id="3.40.50.620">
    <property type="entry name" value="HUPs"/>
    <property type="match status" value="1"/>
</dbReference>
<evidence type="ECO:0000256" key="3">
    <source>
        <dbReference type="ARBA" id="ARBA00012737"/>
    </source>
</evidence>
<dbReference type="InterPro" id="IPR017535">
    <property type="entry name" value="Asparagine_synth"/>
</dbReference>
<evidence type="ECO:0000256" key="6">
    <source>
        <dbReference type="ARBA" id="ARBA00022888"/>
    </source>
</evidence>
<evidence type="ECO:0000313" key="12">
    <source>
        <dbReference type="EMBL" id="VEG53782.1"/>
    </source>
</evidence>
<keyword evidence="13" id="KW-1185">Reference proteome</keyword>
<evidence type="ECO:0000256" key="1">
    <source>
        <dbReference type="ARBA" id="ARBA00005187"/>
    </source>
</evidence>
<dbReference type="Proteomes" id="UP000279306">
    <property type="component" value="Chromosome"/>
</dbReference>
<dbReference type="InterPro" id="IPR017932">
    <property type="entry name" value="GATase_2_dom"/>
</dbReference>
<feature type="binding site" evidence="10">
    <location>
        <position position="293"/>
    </location>
    <ligand>
        <name>ATP</name>
        <dbReference type="ChEBI" id="CHEBI:30616"/>
    </ligand>
</feature>
<dbReference type="CDD" id="cd01991">
    <property type="entry name" value="Asn_synthase_B_C"/>
    <property type="match status" value="1"/>
</dbReference>
<dbReference type="PIRSF" id="PIRSF001589">
    <property type="entry name" value="Asn_synthetase_glu-h"/>
    <property type="match status" value="1"/>
</dbReference>
<dbReference type="SUPFAM" id="SSF56235">
    <property type="entry name" value="N-terminal nucleophile aminohydrolases (Ntn hydrolases)"/>
    <property type="match status" value="1"/>
</dbReference>
<feature type="binding site" evidence="10">
    <location>
        <position position="100"/>
    </location>
    <ligand>
        <name>L-glutamine</name>
        <dbReference type="ChEBI" id="CHEBI:58359"/>
    </ligand>
</feature>
<comment type="similarity">
    <text evidence="2">Belongs to the asparagine synthetase family.</text>
</comment>
<evidence type="ECO:0000256" key="7">
    <source>
        <dbReference type="ARBA" id="ARBA00022962"/>
    </source>
</evidence>
<keyword evidence="7 9" id="KW-0315">Glutamine amidotransferase</keyword>
<feature type="domain" description="Glutamine amidotransferase type-2" evidence="11">
    <location>
        <begin position="2"/>
        <end position="214"/>
    </location>
</feature>
<evidence type="ECO:0000256" key="8">
    <source>
        <dbReference type="ARBA" id="ARBA00048741"/>
    </source>
</evidence>
<dbReference type="CDD" id="cd00712">
    <property type="entry name" value="AsnB"/>
    <property type="match status" value="1"/>
</dbReference>
<dbReference type="EMBL" id="LR134356">
    <property type="protein sequence ID" value="VEG53782.1"/>
    <property type="molecule type" value="Genomic_DNA"/>
</dbReference>
<dbReference type="NCBIfam" id="TIGR03104">
    <property type="entry name" value="trio_amidotrans"/>
    <property type="match status" value="1"/>
</dbReference>
<feature type="binding site" evidence="10">
    <location>
        <begin position="369"/>
        <end position="370"/>
    </location>
    <ligand>
        <name>ATP</name>
        <dbReference type="ChEBI" id="CHEBI:30616"/>
    </ligand>
</feature>